<dbReference type="GO" id="GO:0015558">
    <property type="term" value="F:secondary active p-aminobenzoyl-glutamate transmembrane transporter activity"/>
    <property type="evidence" value="ECO:0007669"/>
    <property type="project" value="InterPro"/>
</dbReference>
<dbReference type="Pfam" id="PF03806">
    <property type="entry name" value="ABG_transport"/>
    <property type="match status" value="2"/>
</dbReference>
<evidence type="ECO:0000256" key="1">
    <source>
        <dbReference type="SAM" id="Phobius"/>
    </source>
</evidence>
<keyword evidence="1" id="KW-0472">Membrane</keyword>
<feature type="transmembrane region" description="Helical" evidence="1">
    <location>
        <begin position="62"/>
        <end position="85"/>
    </location>
</feature>
<dbReference type="PANTHER" id="PTHR30282">
    <property type="entry name" value="P-AMINOBENZOYL GLUTAMATE TRANSPORTER"/>
    <property type="match status" value="1"/>
</dbReference>
<dbReference type="AlphaFoldDB" id="A0A382K3U1"/>
<evidence type="ECO:0000313" key="2">
    <source>
        <dbReference type="EMBL" id="SVC18686.1"/>
    </source>
</evidence>
<feature type="transmembrane region" description="Helical" evidence="1">
    <location>
        <begin position="356"/>
        <end position="381"/>
    </location>
</feature>
<dbReference type="PANTHER" id="PTHR30282:SF1">
    <property type="entry name" value="ABGT FAMILY TRANSPORTER"/>
    <property type="match status" value="1"/>
</dbReference>
<protein>
    <recommendedName>
        <fullName evidence="3">TRAP C4-dicarboxylate transport system permease DctM subunit domain-containing protein</fullName>
    </recommendedName>
</protein>
<dbReference type="InterPro" id="IPR004697">
    <property type="entry name" value="AbgT"/>
</dbReference>
<feature type="transmembrane region" description="Helical" evidence="1">
    <location>
        <begin position="97"/>
        <end position="117"/>
    </location>
</feature>
<feature type="non-terminal residue" evidence="2">
    <location>
        <position position="427"/>
    </location>
</feature>
<feature type="non-terminal residue" evidence="2">
    <location>
        <position position="1"/>
    </location>
</feature>
<gene>
    <name evidence="2" type="ORF">METZ01_LOCUS271540</name>
</gene>
<evidence type="ECO:0008006" key="3">
    <source>
        <dbReference type="Google" id="ProtNLM"/>
    </source>
</evidence>
<feature type="transmembrane region" description="Helical" evidence="1">
    <location>
        <begin position="282"/>
        <end position="302"/>
    </location>
</feature>
<feature type="transmembrane region" description="Helical" evidence="1">
    <location>
        <begin position="21"/>
        <end position="42"/>
    </location>
</feature>
<keyword evidence="1" id="KW-0812">Transmembrane</keyword>
<feature type="transmembrane region" description="Helical" evidence="1">
    <location>
        <begin position="388"/>
        <end position="405"/>
    </location>
</feature>
<sequence>ILTRDGLFWAISSMVKNFINFAPLGIVLVGMLGIGIAERTGFIGSALKAMLMVVPKQLLTPAVVFMGIMSSLTSDAGYIILPPLAAALYKSVGRAPLAGLAAVFAGIGAGFNANLFITSLEPLLAGLANGGAQVIDPSYQLNPACNWWFMIASTVAMTGVGWFVADGIVEKRLAGKSPDEGGPTQVNAGDLMAQKLSLEDWRALKISTCVFIAGLVVVLALIMIPGSPLYTYQIESPTNPGQMVAAEVVELTDGQASPKGSVEQDGLLLVPSANIFPRWVKAIVPLVFIVFIIPGIVYGVVQKKIRSDRDVTKLLTDSMAGMASIIVMAFFAGQFVEHFKYSGLDKMLAMTGGQTLGQAALPTSLLLVAFILMTMCFNMFVGSMSAKYTMFAPIFIPMFMMVGIAPELTQCAYRIGDSVTNCITPLN</sequence>
<dbReference type="GO" id="GO:1902604">
    <property type="term" value="P:p-aminobenzoyl-glutamate transmembrane transport"/>
    <property type="evidence" value="ECO:0007669"/>
    <property type="project" value="InterPro"/>
</dbReference>
<feature type="transmembrane region" description="Helical" evidence="1">
    <location>
        <begin position="203"/>
        <end position="224"/>
    </location>
</feature>
<proteinExistence type="predicted"/>
<dbReference type="EMBL" id="UINC01078022">
    <property type="protein sequence ID" value="SVC18686.1"/>
    <property type="molecule type" value="Genomic_DNA"/>
</dbReference>
<keyword evidence="1" id="KW-1133">Transmembrane helix</keyword>
<accession>A0A382K3U1</accession>
<reference evidence="2" key="1">
    <citation type="submission" date="2018-05" db="EMBL/GenBank/DDBJ databases">
        <authorList>
            <person name="Lanie J.A."/>
            <person name="Ng W.-L."/>
            <person name="Kazmierczak K.M."/>
            <person name="Andrzejewski T.M."/>
            <person name="Davidsen T.M."/>
            <person name="Wayne K.J."/>
            <person name="Tettelin H."/>
            <person name="Glass J.I."/>
            <person name="Rusch D."/>
            <person name="Podicherti R."/>
            <person name="Tsui H.-C.T."/>
            <person name="Winkler M.E."/>
        </authorList>
    </citation>
    <scope>NUCLEOTIDE SEQUENCE</scope>
</reference>
<feature type="transmembrane region" description="Helical" evidence="1">
    <location>
        <begin position="147"/>
        <end position="169"/>
    </location>
</feature>
<name>A0A382K3U1_9ZZZZ</name>
<feature type="transmembrane region" description="Helical" evidence="1">
    <location>
        <begin position="314"/>
        <end position="336"/>
    </location>
</feature>
<organism evidence="2">
    <name type="scientific">marine metagenome</name>
    <dbReference type="NCBI Taxonomy" id="408172"/>
    <lineage>
        <taxon>unclassified sequences</taxon>
        <taxon>metagenomes</taxon>
        <taxon>ecological metagenomes</taxon>
    </lineage>
</organism>